<feature type="transmembrane region" description="Helical" evidence="1">
    <location>
        <begin position="111"/>
        <end position="132"/>
    </location>
</feature>
<name>A0A6J3M2B9_9PEZI</name>
<evidence type="ECO:0000256" key="1">
    <source>
        <dbReference type="SAM" id="Phobius"/>
    </source>
</evidence>
<keyword evidence="2" id="KW-1185">Reference proteome</keyword>
<keyword evidence="1" id="KW-0472">Membrane</keyword>
<dbReference type="PANTHER" id="PTHR37019:SF2">
    <property type="entry name" value="EXPERA DOMAIN-CONTAINING PROTEIN"/>
    <property type="match status" value="1"/>
</dbReference>
<evidence type="ECO:0008006" key="4">
    <source>
        <dbReference type="Google" id="ProtNLM"/>
    </source>
</evidence>
<reference evidence="3" key="2">
    <citation type="submission" date="2020-04" db="EMBL/GenBank/DDBJ databases">
        <authorList>
            <consortium name="NCBI Genome Project"/>
        </authorList>
    </citation>
    <scope>NUCLEOTIDE SEQUENCE</scope>
    <source>
        <strain evidence="3">CBS 342.82</strain>
    </source>
</reference>
<organism evidence="3">
    <name type="scientific">Dissoconium aciculare CBS 342.82</name>
    <dbReference type="NCBI Taxonomy" id="1314786"/>
    <lineage>
        <taxon>Eukaryota</taxon>
        <taxon>Fungi</taxon>
        <taxon>Dikarya</taxon>
        <taxon>Ascomycota</taxon>
        <taxon>Pezizomycotina</taxon>
        <taxon>Dothideomycetes</taxon>
        <taxon>Dothideomycetidae</taxon>
        <taxon>Mycosphaerellales</taxon>
        <taxon>Dissoconiaceae</taxon>
        <taxon>Dissoconium</taxon>
    </lineage>
</organism>
<sequence>MPQPRHASVLPPVYRTLFLFLEPSIILVAMLSIILSPADHYQSLAPRHSQSWFFTPVQQLGVCDPAAVRNTPQVRSLLYQYMSAFTFSAIVEPLTLYVAIHHLETTRDAYLVVRAILISFSAFDVLHALATVSVTGLATVLPGLEDSKHLDLYASINFWVPLAWLLVRSLWFAGVGRTSVKVKSG</sequence>
<feature type="transmembrane region" description="Helical" evidence="1">
    <location>
        <begin position="78"/>
        <end position="99"/>
    </location>
</feature>
<dbReference type="Proteomes" id="UP000504637">
    <property type="component" value="Unplaced"/>
</dbReference>
<keyword evidence="1" id="KW-1133">Transmembrane helix</keyword>
<gene>
    <name evidence="3" type="ORF">K489DRAFT_431933</name>
</gene>
<feature type="transmembrane region" description="Helical" evidence="1">
    <location>
        <begin position="12"/>
        <end position="35"/>
    </location>
</feature>
<dbReference type="GeneID" id="54366266"/>
<dbReference type="RefSeq" id="XP_033459089.1">
    <property type="nucleotide sequence ID" value="XM_033608466.1"/>
</dbReference>
<feature type="transmembrane region" description="Helical" evidence="1">
    <location>
        <begin position="152"/>
        <end position="173"/>
    </location>
</feature>
<dbReference type="PANTHER" id="PTHR37019">
    <property type="entry name" value="CHROMOSOME 1, WHOLE GENOME SHOTGUN SEQUENCE"/>
    <property type="match status" value="1"/>
</dbReference>
<evidence type="ECO:0000313" key="3">
    <source>
        <dbReference type="RefSeq" id="XP_033459089.1"/>
    </source>
</evidence>
<reference evidence="3" key="3">
    <citation type="submission" date="2025-08" db="UniProtKB">
        <authorList>
            <consortium name="RefSeq"/>
        </authorList>
    </citation>
    <scope>IDENTIFICATION</scope>
    <source>
        <strain evidence="3">CBS 342.82</strain>
    </source>
</reference>
<protein>
    <recommendedName>
        <fullName evidence="4">EXPERA domain-containing protein</fullName>
    </recommendedName>
</protein>
<dbReference type="OrthoDB" id="5136613at2759"/>
<evidence type="ECO:0000313" key="2">
    <source>
        <dbReference type="Proteomes" id="UP000504637"/>
    </source>
</evidence>
<reference evidence="3" key="1">
    <citation type="submission" date="2020-01" db="EMBL/GenBank/DDBJ databases">
        <authorList>
            <consortium name="DOE Joint Genome Institute"/>
            <person name="Haridas S."/>
            <person name="Albert R."/>
            <person name="Binder M."/>
            <person name="Bloem J."/>
            <person name="Labutti K."/>
            <person name="Salamov A."/>
            <person name="Andreopoulos B."/>
            <person name="Baker S.E."/>
            <person name="Barry K."/>
            <person name="Bills G."/>
            <person name="Bluhm B.H."/>
            <person name="Cannon C."/>
            <person name="Castanera R."/>
            <person name="Culley D.E."/>
            <person name="Daum C."/>
            <person name="Ezra D."/>
            <person name="Gonzalez J.B."/>
            <person name="Henrissat B."/>
            <person name="Kuo A."/>
            <person name="Liang C."/>
            <person name="Lipzen A."/>
            <person name="Lutzoni F."/>
            <person name="Magnuson J."/>
            <person name="Mondo S."/>
            <person name="Nolan M."/>
            <person name="Ohm R."/>
            <person name="Pangilinan J."/>
            <person name="Park H.-J."/>
            <person name="Ramirez L."/>
            <person name="Alfaro M."/>
            <person name="Sun H."/>
            <person name="Tritt A."/>
            <person name="Yoshinaga Y."/>
            <person name="Zwiers L.-H."/>
            <person name="Turgeon B.G."/>
            <person name="Goodwin S.B."/>
            <person name="Spatafora J.W."/>
            <person name="Crous P.W."/>
            <person name="Grigoriev I.V."/>
        </authorList>
    </citation>
    <scope>NUCLEOTIDE SEQUENCE</scope>
    <source>
        <strain evidence="3">CBS 342.82</strain>
    </source>
</reference>
<proteinExistence type="predicted"/>
<keyword evidence="1" id="KW-0812">Transmembrane</keyword>
<dbReference type="AlphaFoldDB" id="A0A6J3M2B9"/>
<accession>A0A6J3M2B9</accession>